<dbReference type="EMBL" id="AZHE01000003">
    <property type="protein sequence ID" value="KHO00178.1"/>
    <property type="molecule type" value="Genomic_DNA"/>
</dbReference>
<gene>
    <name evidence="3" type="ORF">MAM_02101</name>
</gene>
<evidence type="ECO:0000313" key="4">
    <source>
        <dbReference type="Proteomes" id="UP000030816"/>
    </source>
</evidence>
<sequence length="547" mass="60174">MEKRRIVVSIDFGTTYSGVSWAETSRPDVQHVVSSWPSTDGPKSSLKVPTELRKLATGWQWGFQIPNNAKRYRFFKLKLDEPEKPSRDGDTPLELARIYLSCLHDHFIGILERKLSRAVVQMTPMDFVVTVPAIWSNTAKQATERAAAMAGFCGNKRILLISEPEAAALYTIKHLGPSVLKPGRNFVLCDAGGGTVDLISYEVSHAGGLAVKEITEGTGGKCGSAMLNKRFRRYLKQTHGDRYWTNERLILAVAEFESFKKGFSPKGEPLTIRVDESLGLKRNRFTIPQADMKARIFAPIMKDIICLVKEQIGLVAAEIAAVVLVGGFGESSYLKSEVKAALARDTAVLQPDNAWTAVVKGAAIHGLGYYHPSLSQVKIVSRIARRSYGTCLLAAYDMTRHDPKEAVWSPKEGEMVVAEMCWFIRKGESYTEGKPTAIDYQCDIPVSAGPVPQTEIEIFCNDDPVPPIHCTPRTTCIATLSLNLDKIPMSTKNAAGVTRIGNHRYFCLTGAIEASYGSAIITYKVKLGGVTHDALTVRYENQGLGVE</sequence>
<keyword evidence="2" id="KW-0067">ATP-binding</keyword>
<dbReference type="RefSeq" id="XP_040681243.1">
    <property type="nucleotide sequence ID" value="XM_040820900.1"/>
</dbReference>
<dbReference type="STRING" id="1081103.A0A0B2X347"/>
<dbReference type="Proteomes" id="UP000030816">
    <property type="component" value="Unassembled WGS sequence"/>
</dbReference>
<keyword evidence="4" id="KW-1185">Reference proteome</keyword>
<accession>A0A0B2X347</accession>
<dbReference type="GO" id="GO:0140662">
    <property type="term" value="F:ATP-dependent protein folding chaperone"/>
    <property type="evidence" value="ECO:0007669"/>
    <property type="project" value="InterPro"/>
</dbReference>
<dbReference type="AlphaFoldDB" id="A0A0B2X347"/>
<dbReference type="CDD" id="cd10170">
    <property type="entry name" value="ASKHA_NBD_HSP70"/>
    <property type="match status" value="1"/>
</dbReference>
<dbReference type="Pfam" id="PF00012">
    <property type="entry name" value="HSP70"/>
    <property type="match status" value="1"/>
</dbReference>
<dbReference type="GeneID" id="63736556"/>
<evidence type="ECO:0000256" key="2">
    <source>
        <dbReference type="ARBA" id="ARBA00022840"/>
    </source>
</evidence>
<dbReference type="Gene3D" id="3.90.640.10">
    <property type="entry name" value="Actin, Chain A, domain 4"/>
    <property type="match status" value="1"/>
</dbReference>
<dbReference type="PRINTS" id="PR00301">
    <property type="entry name" value="HEATSHOCK70"/>
</dbReference>
<evidence type="ECO:0000256" key="1">
    <source>
        <dbReference type="ARBA" id="ARBA00022741"/>
    </source>
</evidence>
<name>A0A0B2X347_METAS</name>
<dbReference type="PANTHER" id="PTHR14187">
    <property type="entry name" value="ALPHA KINASE/ELONGATION FACTOR 2 KINASE"/>
    <property type="match status" value="1"/>
</dbReference>
<dbReference type="PANTHER" id="PTHR14187:SF82">
    <property type="entry name" value="FAMILY CHAPERONE, PUTATIVE (AFU_ORTHOLOGUE AFUA_7G08575)-RELATED"/>
    <property type="match status" value="1"/>
</dbReference>
<keyword evidence="1" id="KW-0547">Nucleotide-binding</keyword>
<organism evidence="3 4">
    <name type="scientific">Metarhizium album (strain ARSEF 1941)</name>
    <dbReference type="NCBI Taxonomy" id="1081103"/>
    <lineage>
        <taxon>Eukaryota</taxon>
        <taxon>Fungi</taxon>
        <taxon>Dikarya</taxon>
        <taxon>Ascomycota</taxon>
        <taxon>Pezizomycotina</taxon>
        <taxon>Sordariomycetes</taxon>
        <taxon>Hypocreomycetidae</taxon>
        <taxon>Hypocreales</taxon>
        <taxon>Clavicipitaceae</taxon>
        <taxon>Metarhizium</taxon>
    </lineage>
</organism>
<proteinExistence type="predicted"/>
<evidence type="ECO:0000313" key="3">
    <source>
        <dbReference type="EMBL" id="KHO00178.1"/>
    </source>
</evidence>
<protein>
    <submittedName>
        <fullName evidence="3">Phosphatidyl inositol 3-kinase</fullName>
    </submittedName>
</protein>
<dbReference type="InterPro" id="IPR013126">
    <property type="entry name" value="Hsp_70_fam"/>
</dbReference>
<keyword evidence="3" id="KW-0418">Kinase</keyword>
<comment type="caution">
    <text evidence="3">The sequence shown here is derived from an EMBL/GenBank/DDBJ whole genome shotgun (WGS) entry which is preliminary data.</text>
</comment>
<dbReference type="OrthoDB" id="2963168at2759"/>
<dbReference type="GO" id="GO:0016301">
    <property type="term" value="F:kinase activity"/>
    <property type="evidence" value="ECO:0007669"/>
    <property type="project" value="UniProtKB-KW"/>
</dbReference>
<dbReference type="HOGENOM" id="CLU_009958_6_1_1"/>
<dbReference type="GO" id="GO:0005524">
    <property type="term" value="F:ATP binding"/>
    <property type="evidence" value="ECO:0007669"/>
    <property type="project" value="UniProtKB-KW"/>
</dbReference>
<keyword evidence="3" id="KW-0808">Transferase</keyword>
<dbReference type="SUPFAM" id="SSF53067">
    <property type="entry name" value="Actin-like ATPase domain"/>
    <property type="match status" value="2"/>
</dbReference>
<dbReference type="InterPro" id="IPR043129">
    <property type="entry name" value="ATPase_NBD"/>
</dbReference>
<reference evidence="3 4" key="1">
    <citation type="journal article" date="2014" name="Proc. Natl. Acad. Sci. U.S.A.">
        <title>Trajectory and genomic determinants of fungal-pathogen speciation and host adaptation.</title>
        <authorList>
            <person name="Hu X."/>
            <person name="Xiao G."/>
            <person name="Zheng P."/>
            <person name="Shang Y."/>
            <person name="Su Y."/>
            <person name="Zhang X."/>
            <person name="Liu X."/>
            <person name="Zhan S."/>
            <person name="St Leger R.J."/>
            <person name="Wang C."/>
        </authorList>
    </citation>
    <scope>NUCLEOTIDE SEQUENCE [LARGE SCALE GENOMIC DNA]</scope>
    <source>
        <strain evidence="3 4">ARSEF 1941</strain>
    </source>
</reference>
<dbReference type="Gene3D" id="3.30.420.40">
    <property type="match status" value="2"/>
</dbReference>